<dbReference type="EMBL" id="FOBI01000038">
    <property type="protein sequence ID" value="SEL94472.1"/>
    <property type="molecule type" value="Genomic_DNA"/>
</dbReference>
<evidence type="ECO:0000313" key="1">
    <source>
        <dbReference type="EMBL" id="SEL94472.1"/>
    </source>
</evidence>
<reference evidence="2" key="1">
    <citation type="submission" date="2016-10" db="EMBL/GenBank/DDBJ databases">
        <authorList>
            <person name="Varghese N."/>
            <person name="Submissions S."/>
        </authorList>
    </citation>
    <scope>NUCLEOTIDE SEQUENCE [LARGE SCALE GENOMIC DNA]</scope>
    <source>
        <strain evidence="2">CGMCC 1.9127</strain>
    </source>
</reference>
<dbReference type="RefSeq" id="WP_085286214.1">
    <property type="nucleotide sequence ID" value="NZ_FOBI01000038.1"/>
</dbReference>
<dbReference type="PANTHER" id="PTHR36455:SF1">
    <property type="entry name" value="BLR8292 PROTEIN"/>
    <property type="match status" value="1"/>
</dbReference>
<dbReference type="AlphaFoldDB" id="A0A1H7UBN9"/>
<dbReference type="NCBIfam" id="NF033819">
    <property type="entry name" value="IS66_TnpB"/>
    <property type="match status" value="1"/>
</dbReference>
<organism evidence="1 2">
    <name type="scientific">Colwellia chukchiensis</name>
    <dbReference type="NCBI Taxonomy" id="641665"/>
    <lineage>
        <taxon>Bacteria</taxon>
        <taxon>Pseudomonadati</taxon>
        <taxon>Pseudomonadota</taxon>
        <taxon>Gammaproteobacteria</taxon>
        <taxon>Alteromonadales</taxon>
        <taxon>Colwelliaceae</taxon>
        <taxon>Colwellia</taxon>
    </lineage>
</organism>
<proteinExistence type="predicted"/>
<evidence type="ECO:0000313" key="2">
    <source>
        <dbReference type="Proteomes" id="UP000199297"/>
    </source>
</evidence>
<dbReference type="PANTHER" id="PTHR36455">
    <property type="match status" value="1"/>
</dbReference>
<accession>A0A1H7UBN9</accession>
<dbReference type="Pfam" id="PF05717">
    <property type="entry name" value="TnpB_IS66"/>
    <property type="match status" value="1"/>
</dbReference>
<protein>
    <submittedName>
        <fullName evidence="1">Transposase</fullName>
    </submittedName>
</protein>
<gene>
    <name evidence="1" type="ORF">SAMN05216262_1382</name>
</gene>
<keyword evidence="2" id="KW-1185">Reference proteome</keyword>
<dbReference type="InterPro" id="IPR008878">
    <property type="entry name" value="Transposase_IS66_Orf2"/>
</dbReference>
<dbReference type="Proteomes" id="UP000199297">
    <property type="component" value="Unassembled WGS sequence"/>
</dbReference>
<name>A0A1H7UBN9_9GAMM</name>
<sequence>MITLSHELRVWLCAGYTDMRKGFDGLAAMAQHVLQKDPFSGHVFVFRGRRGDRVKLLWWDGQGLCLFYKRLEQGRFVWPTSKTGAVHLTQAELALLLEGLDWRPPARKNTPKNAA</sequence>
<dbReference type="STRING" id="641665.GCA_002104455_02549"/>
<dbReference type="OrthoDB" id="4956084at2"/>